<comment type="catalytic activity">
    <reaction evidence="7">
        <text>(6R)-5,10-methylene-5,6,7,8-tetrahydrofolate + glycine + H2O = (6S)-5,6,7,8-tetrahydrofolate + L-serine</text>
        <dbReference type="Rhea" id="RHEA:15481"/>
        <dbReference type="ChEBI" id="CHEBI:15377"/>
        <dbReference type="ChEBI" id="CHEBI:15636"/>
        <dbReference type="ChEBI" id="CHEBI:33384"/>
        <dbReference type="ChEBI" id="CHEBI:57305"/>
        <dbReference type="ChEBI" id="CHEBI:57453"/>
        <dbReference type="EC" id="2.1.2.1"/>
    </reaction>
</comment>
<sequence length="409" mass="43847">MTYQEQDPTLWALIQQEEARQAHNIELIASENIVSEGVRQAQGSVLTNKYSEGLPGARYYGGNEVIDAIETLAIERAKKLFGAEFANVQPYSGSQANAAVYQAFLQPGDTVLSMSLAAGGHVTHGGPTSFSGQLYNFVHYGVDPTTELLDYDAVLAQARKYQPKMIIAGASAYSRVIDFKRFRAIADEVGALLMVDMAHIAGLVATGAHPSPIPYADVVTSTTHKTLRGPRAGLILAQAQYADIINKAVFPGTQGGPHEHAIAGKAVAFGEALQPEFGHYIEQVLKNAAAMADEFTTDGTFRVITGGTDNHLLNIDITASGLDGQQAETLLDSIGITTNKEPIPNETLAGTSGIRIGSPAITTRGFDEHASRAVVRLMIDVLMHHDQITANKEQYQQAVRELTGAHPIN</sequence>
<feature type="domain" description="Serine hydroxymethyltransferase-like" evidence="8">
    <location>
        <begin position="4"/>
        <end position="376"/>
    </location>
</feature>
<reference evidence="9 10" key="1">
    <citation type="submission" date="2021-11" db="EMBL/GenBank/DDBJ databases">
        <authorList>
            <person name="Depoorter E."/>
        </authorList>
    </citation>
    <scope>NUCLEOTIDE SEQUENCE [LARGE SCALE GENOMIC DNA]</scope>
    <source>
        <strain evidence="9 10">LMG 24286</strain>
    </source>
</reference>
<dbReference type="GO" id="GO:0004372">
    <property type="term" value="F:glycine hydroxymethyltransferase activity"/>
    <property type="evidence" value="ECO:0007669"/>
    <property type="project" value="UniProtKB-EC"/>
</dbReference>
<keyword evidence="10" id="KW-1185">Reference proteome</keyword>
<protein>
    <recommendedName>
        <fullName evidence="7">Serine hydroxymethyltransferase</fullName>
        <shortName evidence="7">SHMT</shortName>
        <shortName evidence="7">Serine methylase</shortName>
        <ecNumber evidence="7">2.1.2.1</ecNumber>
    </recommendedName>
</protein>
<dbReference type="CDD" id="cd00378">
    <property type="entry name" value="SHMT"/>
    <property type="match status" value="1"/>
</dbReference>
<dbReference type="InterPro" id="IPR015424">
    <property type="entry name" value="PyrdxlP-dep_Trfase"/>
</dbReference>
<evidence type="ECO:0000256" key="2">
    <source>
        <dbReference type="ARBA" id="ARBA00006376"/>
    </source>
</evidence>
<dbReference type="PROSITE" id="PS00096">
    <property type="entry name" value="SHMT"/>
    <property type="match status" value="1"/>
</dbReference>
<dbReference type="InterPro" id="IPR039429">
    <property type="entry name" value="SHMT-like_dom"/>
</dbReference>
<evidence type="ECO:0000256" key="4">
    <source>
        <dbReference type="ARBA" id="ARBA00022605"/>
    </source>
</evidence>
<feature type="binding site" evidence="7">
    <location>
        <position position="116"/>
    </location>
    <ligand>
        <name>(6S)-5,6,7,8-tetrahydrofolate</name>
        <dbReference type="ChEBI" id="CHEBI:57453"/>
    </ligand>
</feature>
<comment type="pathway">
    <text evidence="7">One-carbon metabolism; tetrahydrofolate interconversion.</text>
</comment>
<organism evidence="9 10">
    <name type="scientific">Periweissella ghanensis</name>
    <dbReference type="NCBI Taxonomy" id="467997"/>
    <lineage>
        <taxon>Bacteria</taxon>
        <taxon>Bacillati</taxon>
        <taxon>Bacillota</taxon>
        <taxon>Bacilli</taxon>
        <taxon>Lactobacillales</taxon>
        <taxon>Lactobacillaceae</taxon>
        <taxon>Periweissella</taxon>
    </lineage>
</organism>
<proteinExistence type="inferred from homology"/>
<dbReference type="PANTHER" id="PTHR11680">
    <property type="entry name" value="SERINE HYDROXYMETHYLTRANSFERASE"/>
    <property type="match status" value="1"/>
</dbReference>
<keyword evidence="7" id="KW-0963">Cytoplasm</keyword>
<evidence type="ECO:0000256" key="1">
    <source>
        <dbReference type="ARBA" id="ARBA00001933"/>
    </source>
</evidence>
<dbReference type="InterPro" id="IPR001085">
    <property type="entry name" value="Ser_HO-MeTrfase"/>
</dbReference>
<dbReference type="EMBL" id="CAKKNT010000012">
    <property type="protein sequence ID" value="CAH0418644.1"/>
    <property type="molecule type" value="Genomic_DNA"/>
</dbReference>
<comment type="function">
    <text evidence="7">Catalyzes the reversible interconversion of serine and glycine with tetrahydrofolate (THF) serving as the one-carbon carrier. This reaction serves as the major source of one-carbon groups required for the biosynthesis of purines, thymidylate, methionine, and other important biomolecules. Also exhibits THF-independent aldolase activity toward beta-hydroxyamino acids, producing glycine and aldehydes, via a retro-aldol mechanism.</text>
</comment>
<comment type="subcellular location">
    <subcellularLocation>
        <location evidence="7">Cytoplasm</location>
    </subcellularLocation>
</comment>
<evidence type="ECO:0000256" key="3">
    <source>
        <dbReference type="ARBA" id="ARBA00022563"/>
    </source>
</evidence>
<dbReference type="Pfam" id="PF00464">
    <property type="entry name" value="SHMT"/>
    <property type="match status" value="1"/>
</dbReference>
<dbReference type="InterPro" id="IPR019798">
    <property type="entry name" value="Ser_HO-MeTrfase_PLP_BS"/>
</dbReference>
<evidence type="ECO:0000256" key="7">
    <source>
        <dbReference type="HAMAP-Rule" id="MF_00051"/>
    </source>
</evidence>
<dbReference type="HAMAP" id="MF_00051">
    <property type="entry name" value="SHMT"/>
    <property type="match status" value="1"/>
</dbReference>
<dbReference type="PIRSF" id="PIRSF000412">
    <property type="entry name" value="SHMT"/>
    <property type="match status" value="1"/>
</dbReference>
<keyword evidence="4 7" id="KW-0028">Amino-acid biosynthesis</keyword>
<comment type="similarity">
    <text evidence="2 7">Belongs to the SHMT family.</text>
</comment>
<feature type="site" description="Plays an important role in substrate specificity" evidence="7">
    <location>
        <position position="224"/>
    </location>
</feature>
<comment type="caution">
    <text evidence="9">The sequence shown here is derived from an EMBL/GenBank/DDBJ whole genome shotgun (WGS) entry which is preliminary data.</text>
</comment>
<evidence type="ECO:0000313" key="10">
    <source>
        <dbReference type="Proteomes" id="UP000789719"/>
    </source>
</evidence>
<dbReference type="Gene3D" id="3.90.1150.10">
    <property type="entry name" value="Aspartate Aminotransferase, domain 1"/>
    <property type="match status" value="1"/>
</dbReference>
<feature type="modified residue" description="N6-(pyridoxal phosphate)lysine" evidence="7">
    <location>
        <position position="225"/>
    </location>
</feature>
<dbReference type="PANTHER" id="PTHR11680:SF35">
    <property type="entry name" value="SERINE HYDROXYMETHYLTRANSFERASE 1"/>
    <property type="match status" value="1"/>
</dbReference>
<evidence type="ECO:0000256" key="6">
    <source>
        <dbReference type="ARBA" id="ARBA00022898"/>
    </source>
</evidence>
<dbReference type="Gene3D" id="3.40.640.10">
    <property type="entry name" value="Type I PLP-dependent aspartate aminotransferase-like (Major domain)"/>
    <property type="match status" value="1"/>
</dbReference>
<dbReference type="InterPro" id="IPR015422">
    <property type="entry name" value="PyrdxlP-dep_Trfase_small"/>
</dbReference>
<dbReference type="EC" id="2.1.2.1" evidence="7"/>
<evidence type="ECO:0000313" key="9">
    <source>
        <dbReference type="EMBL" id="CAH0418644.1"/>
    </source>
</evidence>
<name>A0ABM8ZBK6_9LACO</name>
<comment type="cofactor">
    <cofactor evidence="1 7">
        <name>pyridoxal 5'-phosphate</name>
        <dbReference type="ChEBI" id="CHEBI:597326"/>
    </cofactor>
</comment>
<dbReference type="InterPro" id="IPR015421">
    <property type="entry name" value="PyrdxlP-dep_Trfase_major"/>
</dbReference>
<gene>
    <name evidence="7 9" type="primary">glyA</name>
    <name evidence="9" type="ORF">WGH24286_01074</name>
</gene>
<accession>A0ABM8ZBK6</accession>
<keyword evidence="3 7" id="KW-0554">One-carbon metabolism</keyword>
<dbReference type="NCBIfam" id="NF000586">
    <property type="entry name" value="PRK00011.1"/>
    <property type="match status" value="1"/>
</dbReference>
<comment type="pathway">
    <text evidence="7">Amino-acid biosynthesis; glycine biosynthesis; glycine from L-serine: step 1/1.</text>
</comment>
<dbReference type="SUPFAM" id="SSF53383">
    <property type="entry name" value="PLP-dependent transferases"/>
    <property type="match status" value="1"/>
</dbReference>
<feature type="binding site" evidence="7">
    <location>
        <begin position="120"/>
        <end position="122"/>
    </location>
    <ligand>
        <name>(6S)-5,6,7,8-tetrahydrofolate</name>
        <dbReference type="ChEBI" id="CHEBI:57453"/>
    </ligand>
</feature>
<evidence type="ECO:0000259" key="8">
    <source>
        <dbReference type="Pfam" id="PF00464"/>
    </source>
</evidence>
<comment type="subunit">
    <text evidence="7">Homodimer.</text>
</comment>
<dbReference type="Proteomes" id="UP000789719">
    <property type="component" value="Unassembled WGS sequence"/>
</dbReference>
<dbReference type="RefSeq" id="WP_230098728.1">
    <property type="nucleotide sequence ID" value="NZ_CAKKNT010000012.1"/>
</dbReference>
<evidence type="ECO:0000256" key="5">
    <source>
        <dbReference type="ARBA" id="ARBA00022679"/>
    </source>
</evidence>
<dbReference type="InterPro" id="IPR049943">
    <property type="entry name" value="Ser_HO-MeTrfase-like"/>
</dbReference>
<keyword evidence="6 7" id="KW-0663">Pyridoxal phosphate</keyword>
<comment type="caution">
    <text evidence="7">Lacks conserved residue(s) required for the propagation of feature annotation.</text>
</comment>
<keyword evidence="5 7" id="KW-0808">Transferase</keyword>